<dbReference type="AlphaFoldDB" id="I5C7A9"/>
<name>I5C7A9_9BACT</name>
<evidence type="ECO:0000313" key="2">
    <source>
        <dbReference type="Proteomes" id="UP000005551"/>
    </source>
</evidence>
<gene>
    <name evidence="1" type="ORF">A3SI_06014</name>
</gene>
<dbReference type="InterPro" id="IPR019853">
    <property type="entry name" value="GldB-like"/>
</dbReference>
<sequence length="368" mass="42414">MIFLATPAKTMTTNTLAKLFQHGDRKNQFDSLILHPMRIFRLYPLFLILLLPLACKKQDSCSPDPRITSREISLELIRLDAAFQDAEDARSIQRILEEHPEFTTLFFGLDALNQTQELAESLFDLHQDAIFKPLDEALAAEFGDITALEKELTEAFQHFTHYFPQEKLPRLYFINSGFAADFILDEDIIIIGLEYFLPEESGFAPPELPYYIRKRYAPAYLVPNLMTALSTRFNATQPEDRTLLAEMIYYGKAYHFTKTLLPCTPDSLIIGYTADEVAASYANERYIWSFFVEQDLFFETNPFIIRKYTGEAPNTDEISPDAPGRLGRWLGWNIVDDFQIKEGLDLETLMAEPRADHVFRASGYRPRE</sequence>
<dbReference type="Proteomes" id="UP000005551">
    <property type="component" value="Unassembled WGS sequence"/>
</dbReference>
<accession>I5C7A9</accession>
<organism evidence="1 2">
    <name type="scientific">Nitritalea halalkaliphila LW7</name>
    <dbReference type="NCBI Taxonomy" id="1189621"/>
    <lineage>
        <taxon>Bacteria</taxon>
        <taxon>Pseudomonadati</taxon>
        <taxon>Bacteroidota</taxon>
        <taxon>Cytophagia</taxon>
        <taxon>Cytophagales</taxon>
        <taxon>Cyclobacteriaceae</taxon>
        <taxon>Nitritalea</taxon>
    </lineage>
</organism>
<reference evidence="1 2" key="1">
    <citation type="submission" date="2012-05" db="EMBL/GenBank/DDBJ databases">
        <title>Genome sequence of Nitritalea halalkaliphila LW7.</title>
        <authorList>
            <person name="Jangir P.K."/>
            <person name="Singh A."/>
            <person name="Shivaji S."/>
            <person name="Sharma R."/>
        </authorList>
    </citation>
    <scope>NUCLEOTIDE SEQUENCE [LARGE SCALE GENOMIC DNA]</scope>
    <source>
        <strain evidence="1 2">LW7</strain>
    </source>
</reference>
<keyword evidence="2" id="KW-1185">Reference proteome</keyword>
<keyword evidence="1" id="KW-0449">Lipoprotein</keyword>
<dbReference type="EMBL" id="AJYA01000013">
    <property type="protein sequence ID" value="EIM77711.1"/>
    <property type="molecule type" value="Genomic_DNA"/>
</dbReference>
<dbReference type="STRING" id="1189621.A3SI_06014"/>
<dbReference type="Pfam" id="PF25594">
    <property type="entry name" value="GldB_lipo"/>
    <property type="match status" value="1"/>
</dbReference>
<proteinExistence type="predicted"/>
<evidence type="ECO:0000313" key="1">
    <source>
        <dbReference type="EMBL" id="EIM77711.1"/>
    </source>
</evidence>
<protein>
    <submittedName>
        <fullName evidence="1">Gliding motility-associated lipoprotein GldB</fullName>
    </submittedName>
</protein>
<dbReference type="PATRIC" id="fig|1189621.3.peg.1257"/>
<comment type="caution">
    <text evidence="1">The sequence shown here is derived from an EMBL/GenBank/DDBJ whole genome shotgun (WGS) entry which is preliminary data.</text>
</comment>